<proteinExistence type="predicted"/>
<dbReference type="PANTHER" id="PTHR46082">
    <property type="entry name" value="ATP/GTP-BINDING PROTEIN-RELATED"/>
    <property type="match status" value="1"/>
</dbReference>
<evidence type="ECO:0000313" key="3">
    <source>
        <dbReference type="Proteomes" id="UP001373714"/>
    </source>
</evidence>
<dbReference type="InterPro" id="IPR035994">
    <property type="entry name" value="Nucleoside_phosphorylase_sf"/>
</dbReference>
<dbReference type="GO" id="GO:0009116">
    <property type="term" value="P:nucleoside metabolic process"/>
    <property type="evidence" value="ECO:0007669"/>
    <property type="project" value="InterPro"/>
</dbReference>
<dbReference type="InterPro" id="IPR053137">
    <property type="entry name" value="NLR-like"/>
</dbReference>
<dbReference type="AlphaFoldDB" id="A0AAV9UWX8"/>
<evidence type="ECO:0000313" key="2">
    <source>
        <dbReference type="EMBL" id="KAK6352102.1"/>
    </source>
</evidence>
<dbReference type="Proteomes" id="UP001373714">
    <property type="component" value="Unassembled WGS sequence"/>
</dbReference>
<dbReference type="GO" id="GO:0003824">
    <property type="term" value="F:catalytic activity"/>
    <property type="evidence" value="ECO:0007669"/>
    <property type="project" value="InterPro"/>
</dbReference>
<dbReference type="EMBL" id="JAVHNS010000006">
    <property type="protein sequence ID" value="KAK6352102.1"/>
    <property type="molecule type" value="Genomic_DNA"/>
</dbReference>
<evidence type="ECO:0000256" key="1">
    <source>
        <dbReference type="SAM" id="MobiDB-lite"/>
    </source>
</evidence>
<sequence length="371" mass="40671">MAEAPLQFTHGDYTVGWICALPTTELAAAEAMLDTKHPVLPAADPQDTNCYLLGSIGSHNVVIACLPAEMTGKVSAATVAKDMVRSFKAIRFGLMVGIGGGAPYYGVKENSDVEGSEDEDSEDEDDDTRDIRLGDVVISLHSKSTEAVVQYDFGKSVQEEEFVHTGGKLNKPPNIVLGAVSVLQAKHVRQGHQISELLSKMFSRYPRMASKFQYPGSANDRLFKSNVVHGGGDSCKARCGPFNVNLVKRKERDDSAPRLHYGTIGSADQVMEDAILRDRWARKENIICFETEAAGLMDSFPCIVIRGICNYADSHKNKIWQPYAAATAAAYAKELLLVIPGQAVKEIPPIEQSRDLFWDIYTQLYTHVGKT</sequence>
<reference evidence="2 3" key="1">
    <citation type="submission" date="2019-10" db="EMBL/GenBank/DDBJ databases">
        <authorList>
            <person name="Palmer J.M."/>
        </authorList>
    </citation>
    <scope>NUCLEOTIDE SEQUENCE [LARGE SCALE GENOMIC DNA]</scope>
    <source>
        <strain evidence="2 3">TWF730</strain>
    </source>
</reference>
<evidence type="ECO:0008006" key="4">
    <source>
        <dbReference type="Google" id="ProtNLM"/>
    </source>
</evidence>
<accession>A0AAV9UWX8</accession>
<dbReference type="Gene3D" id="3.40.50.1580">
    <property type="entry name" value="Nucleoside phosphorylase domain"/>
    <property type="match status" value="1"/>
</dbReference>
<keyword evidence="3" id="KW-1185">Reference proteome</keyword>
<feature type="compositionally biased region" description="Acidic residues" evidence="1">
    <location>
        <begin position="112"/>
        <end position="128"/>
    </location>
</feature>
<organism evidence="2 3">
    <name type="scientific">Orbilia blumenaviensis</name>
    <dbReference type="NCBI Taxonomy" id="1796055"/>
    <lineage>
        <taxon>Eukaryota</taxon>
        <taxon>Fungi</taxon>
        <taxon>Dikarya</taxon>
        <taxon>Ascomycota</taxon>
        <taxon>Pezizomycotina</taxon>
        <taxon>Orbiliomycetes</taxon>
        <taxon>Orbiliales</taxon>
        <taxon>Orbiliaceae</taxon>
        <taxon>Orbilia</taxon>
    </lineage>
</organism>
<comment type="caution">
    <text evidence="2">The sequence shown here is derived from an EMBL/GenBank/DDBJ whole genome shotgun (WGS) entry which is preliminary data.</text>
</comment>
<dbReference type="PANTHER" id="PTHR46082:SF11">
    <property type="entry name" value="AAA+ ATPASE DOMAIN-CONTAINING PROTEIN-RELATED"/>
    <property type="match status" value="1"/>
</dbReference>
<dbReference type="SUPFAM" id="SSF53167">
    <property type="entry name" value="Purine and uridine phosphorylases"/>
    <property type="match status" value="1"/>
</dbReference>
<protein>
    <recommendedName>
        <fullName evidence="4">Nucleoside phosphorylase domain-containing protein</fullName>
    </recommendedName>
</protein>
<name>A0AAV9UWX8_9PEZI</name>
<feature type="region of interest" description="Disordered" evidence="1">
    <location>
        <begin position="109"/>
        <end position="128"/>
    </location>
</feature>
<gene>
    <name evidence="2" type="ORF">TWF730_008933</name>
</gene>